<comment type="similarity">
    <text evidence="4">Belongs to the cytochrome b560 family.</text>
</comment>
<dbReference type="InterPro" id="IPR018495">
    <property type="entry name" value="Succ_DH_cyt_bsu_CS"/>
</dbReference>
<dbReference type="STRING" id="402385.SAMN05421848_0568"/>
<dbReference type="GO" id="GO:0009055">
    <property type="term" value="F:electron transfer activity"/>
    <property type="evidence" value="ECO:0007669"/>
    <property type="project" value="InterPro"/>
</dbReference>
<feature type="transmembrane region" description="Helical" evidence="13">
    <location>
        <begin position="110"/>
        <end position="129"/>
    </location>
</feature>
<evidence type="ECO:0000256" key="4">
    <source>
        <dbReference type="ARBA" id="ARBA00007244"/>
    </source>
</evidence>
<evidence type="ECO:0000256" key="6">
    <source>
        <dbReference type="ARBA" id="ARBA00022617"/>
    </source>
</evidence>
<organism evidence="14 15">
    <name type="scientific">Kushneria avicenniae</name>
    <dbReference type="NCBI Taxonomy" id="402385"/>
    <lineage>
        <taxon>Bacteria</taxon>
        <taxon>Pseudomonadati</taxon>
        <taxon>Pseudomonadota</taxon>
        <taxon>Gammaproteobacteria</taxon>
        <taxon>Oceanospirillales</taxon>
        <taxon>Halomonadaceae</taxon>
        <taxon>Kushneria</taxon>
    </lineage>
</organism>
<dbReference type="AlphaFoldDB" id="A0A1I1GHC3"/>
<gene>
    <name evidence="14" type="ORF">SAMN05421848_0568</name>
</gene>
<feature type="transmembrane region" description="Helical" evidence="13">
    <location>
        <begin position="150"/>
        <end position="169"/>
    </location>
</feature>
<evidence type="ECO:0000256" key="13">
    <source>
        <dbReference type="SAM" id="Phobius"/>
    </source>
</evidence>
<dbReference type="Gene3D" id="1.20.1300.10">
    <property type="entry name" value="Fumarate reductase/succinate dehydrogenase, transmembrane subunit"/>
    <property type="match status" value="1"/>
</dbReference>
<dbReference type="CDD" id="cd03499">
    <property type="entry name" value="SQR_TypeC_SdhC"/>
    <property type="match status" value="1"/>
</dbReference>
<evidence type="ECO:0000256" key="8">
    <source>
        <dbReference type="ARBA" id="ARBA00022723"/>
    </source>
</evidence>
<dbReference type="Proteomes" id="UP000199046">
    <property type="component" value="Unassembled WGS sequence"/>
</dbReference>
<evidence type="ECO:0000256" key="2">
    <source>
        <dbReference type="ARBA" id="ARBA00004050"/>
    </source>
</evidence>
<accession>A0A1I1GHC3</accession>
<dbReference type="InterPro" id="IPR034804">
    <property type="entry name" value="SQR/QFR_C/D"/>
</dbReference>
<comment type="subunit">
    <text evidence="12">Part of an enzyme complex containing four subunits: a flavoprotein, an iron-sulfur protein, plus two membrane-anchoring proteins, SdhC and SdhD. The complex can form homotrimers.</text>
</comment>
<comment type="function">
    <text evidence="2">Membrane-anchoring subunit of succinate dehydrogenase (SDH).</text>
</comment>
<evidence type="ECO:0000256" key="7">
    <source>
        <dbReference type="ARBA" id="ARBA00022692"/>
    </source>
</evidence>
<dbReference type="Pfam" id="PF01127">
    <property type="entry name" value="Sdh_cyt"/>
    <property type="match status" value="1"/>
</dbReference>
<dbReference type="GO" id="GO:0005886">
    <property type="term" value="C:plasma membrane"/>
    <property type="evidence" value="ECO:0007669"/>
    <property type="project" value="TreeGrafter"/>
</dbReference>
<name>A0A1I1GHC3_9GAMM</name>
<dbReference type="PROSITE" id="PS01000">
    <property type="entry name" value="SDH_CYT_1"/>
    <property type="match status" value="1"/>
</dbReference>
<keyword evidence="7 13" id="KW-0812">Transmembrane</keyword>
<keyword evidence="11 13" id="KW-0472">Membrane</keyword>
<keyword evidence="10" id="KW-0408">Iron</keyword>
<dbReference type="PANTHER" id="PTHR10978">
    <property type="entry name" value="SUCCINATE DEHYDROGENASE CYTOCHROME B560 SUBUNIT"/>
    <property type="match status" value="1"/>
</dbReference>
<keyword evidence="6" id="KW-0349">Heme</keyword>
<dbReference type="InterPro" id="IPR000701">
    <property type="entry name" value="SuccDH_FuR_B_TM-su"/>
</dbReference>
<keyword evidence="9 13" id="KW-1133">Transmembrane helix</keyword>
<evidence type="ECO:0000256" key="5">
    <source>
        <dbReference type="ARBA" id="ARBA00020076"/>
    </source>
</evidence>
<proteinExistence type="inferred from homology"/>
<feature type="transmembrane region" description="Helical" evidence="13">
    <location>
        <begin position="73"/>
        <end position="90"/>
    </location>
</feature>
<evidence type="ECO:0000256" key="12">
    <source>
        <dbReference type="ARBA" id="ARBA00025912"/>
    </source>
</evidence>
<dbReference type="NCBIfam" id="TIGR02970">
    <property type="entry name" value="succ_dehyd_cytB"/>
    <property type="match status" value="1"/>
</dbReference>
<evidence type="ECO:0000256" key="1">
    <source>
        <dbReference type="ARBA" id="ARBA00001971"/>
    </source>
</evidence>
<dbReference type="EMBL" id="FOLY01000001">
    <property type="protein sequence ID" value="SFC10662.1"/>
    <property type="molecule type" value="Genomic_DNA"/>
</dbReference>
<evidence type="ECO:0000256" key="3">
    <source>
        <dbReference type="ARBA" id="ARBA00004141"/>
    </source>
</evidence>
<protein>
    <recommendedName>
        <fullName evidence="5">Succinate dehydrogenase cytochrome b556 subunit</fullName>
    </recommendedName>
</protein>
<dbReference type="SUPFAM" id="SSF81343">
    <property type="entry name" value="Fumarate reductase respiratory complex transmembrane subunits"/>
    <property type="match status" value="1"/>
</dbReference>
<dbReference type="GO" id="GO:0006099">
    <property type="term" value="P:tricarboxylic acid cycle"/>
    <property type="evidence" value="ECO:0007669"/>
    <property type="project" value="InterPro"/>
</dbReference>
<dbReference type="PROSITE" id="PS01001">
    <property type="entry name" value="SDH_CYT_2"/>
    <property type="match status" value="1"/>
</dbReference>
<sequence length="170" mass="18558">MAARRAIHRLSRRPDLMILESYLKLPVVYSCGPGEKSAVKSQRPLSTAKRPVNLDLSSIQFPLPALVSISHRVSGIMLFIGLIFLMWALQVSLSSPAGFDTVRDAMAHGFFARVVLWGLLSALGFHFVAGVRHLVMDMGHGETLEGGQRGAQLTIIISALLVVLAGVWVW</sequence>
<evidence type="ECO:0000256" key="11">
    <source>
        <dbReference type="ARBA" id="ARBA00023136"/>
    </source>
</evidence>
<keyword evidence="8" id="KW-0479">Metal-binding</keyword>
<evidence type="ECO:0000256" key="10">
    <source>
        <dbReference type="ARBA" id="ARBA00023004"/>
    </source>
</evidence>
<dbReference type="InterPro" id="IPR014314">
    <property type="entry name" value="Succ_DH_cytb556"/>
</dbReference>
<dbReference type="GO" id="GO:0046872">
    <property type="term" value="F:metal ion binding"/>
    <property type="evidence" value="ECO:0007669"/>
    <property type="project" value="UniProtKB-KW"/>
</dbReference>
<dbReference type="PANTHER" id="PTHR10978:SF5">
    <property type="entry name" value="SUCCINATE DEHYDROGENASE CYTOCHROME B560 SUBUNIT, MITOCHONDRIAL"/>
    <property type="match status" value="1"/>
</dbReference>
<comment type="subcellular location">
    <subcellularLocation>
        <location evidence="3">Membrane</location>
        <topology evidence="3">Multi-pass membrane protein</topology>
    </subcellularLocation>
</comment>
<keyword evidence="15" id="KW-1185">Reference proteome</keyword>
<comment type="cofactor">
    <cofactor evidence="1">
        <name>heme</name>
        <dbReference type="ChEBI" id="CHEBI:30413"/>
    </cofactor>
</comment>
<reference evidence="15" key="1">
    <citation type="submission" date="2016-10" db="EMBL/GenBank/DDBJ databases">
        <authorList>
            <person name="Varghese N."/>
            <person name="Submissions S."/>
        </authorList>
    </citation>
    <scope>NUCLEOTIDE SEQUENCE [LARGE SCALE GENOMIC DNA]</scope>
    <source>
        <strain evidence="15">DSM 23439</strain>
    </source>
</reference>
<evidence type="ECO:0000256" key="9">
    <source>
        <dbReference type="ARBA" id="ARBA00022989"/>
    </source>
</evidence>
<evidence type="ECO:0000313" key="15">
    <source>
        <dbReference type="Proteomes" id="UP000199046"/>
    </source>
</evidence>
<evidence type="ECO:0000313" key="14">
    <source>
        <dbReference type="EMBL" id="SFC10662.1"/>
    </source>
</evidence>